<protein>
    <submittedName>
        <fullName evidence="3">Class II histone deacetylase</fullName>
    </submittedName>
</protein>
<comment type="similarity">
    <text evidence="1">Belongs to the histone deacetylase family.</text>
</comment>
<dbReference type="InterPro" id="IPR023696">
    <property type="entry name" value="Ureohydrolase_dom_sf"/>
</dbReference>
<evidence type="ECO:0000313" key="4">
    <source>
        <dbReference type="Proteomes" id="UP000832034"/>
    </source>
</evidence>
<name>A0ABY4ECG4_VITST</name>
<gene>
    <name evidence="3" type="ORF">LVJ81_03645</name>
</gene>
<dbReference type="CDD" id="cd09996">
    <property type="entry name" value="HDAC_classII_1"/>
    <property type="match status" value="1"/>
</dbReference>
<accession>A0ABY4ECG4</accession>
<dbReference type="InterPro" id="IPR037138">
    <property type="entry name" value="His_deacetylse_dom_sf"/>
</dbReference>
<dbReference type="Gene3D" id="3.40.800.20">
    <property type="entry name" value="Histone deacetylase domain"/>
    <property type="match status" value="1"/>
</dbReference>
<organism evidence="3 4">
    <name type="scientific">Vitreoscilla stercoraria</name>
    <dbReference type="NCBI Taxonomy" id="61"/>
    <lineage>
        <taxon>Bacteria</taxon>
        <taxon>Pseudomonadati</taxon>
        <taxon>Pseudomonadota</taxon>
        <taxon>Betaproteobacteria</taxon>
        <taxon>Neisseriales</taxon>
        <taxon>Neisseriaceae</taxon>
        <taxon>Vitreoscilla</taxon>
    </lineage>
</organism>
<reference evidence="3" key="2">
    <citation type="journal article" date="2022" name="Res Sq">
        <title>Evolution of multicellular longitudinally dividing oral cavity symbionts (Neisseriaceae).</title>
        <authorList>
            <person name="Nyongesa S."/>
            <person name="Weber P."/>
            <person name="Bernet E."/>
            <person name="Pullido F."/>
            <person name="Nieckarz M."/>
            <person name="Delaby M."/>
            <person name="Nieves C."/>
            <person name="Viehboeck T."/>
            <person name="Krause N."/>
            <person name="Rivera-Millot A."/>
            <person name="Nakamura A."/>
            <person name="Vischer N."/>
            <person name="VanNieuwenhze M."/>
            <person name="Brun Y."/>
            <person name="Cava F."/>
            <person name="Bulgheresi S."/>
            <person name="Veyrier F."/>
        </authorList>
    </citation>
    <scope>NUCLEOTIDE SEQUENCE</scope>
    <source>
        <strain evidence="3">SAG 1488-6</strain>
    </source>
</reference>
<sequence length="371" mass="40029">MNKTGLVWHELYMWHDTGAYAGLMQPSLTVQPNIHYESPEAKRRIKNLLDATGVSEQMTMIKPVVATREHLERVHTTEYLDKIEAMQGVGGNADPETVLGKASVDIAKLSAGGAIAAVEEVVSGRLQNAYALIRPPGHHAEKNHGCGFCVYANAALAGAHALDVLGLERIAFVDWDVHHGNGTEDIFLNDARALTISLHQDGLYPAGTGAVTVVGEGDGIGRNINIPLQPGSGEGAYLYAFETIVLPALDAFKPDLIIVPCGFDASIEDPLGRMMLHADSYRQMTQMLMDAADKLCSGRLLVTHEGGYNPNTTPFLGMAVMTTLMGIDNPAIDPILEGFKNTPGQALQAYQKDWIDQLTQHLRAVPDSLLA</sequence>
<evidence type="ECO:0000256" key="1">
    <source>
        <dbReference type="ARBA" id="ARBA00005947"/>
    </source>
</evidence>
<dbReference type="PANTHER" id="PTHR10625:SF31">
    <property type="entry name" value="HISTONE DEACETYLASE DOMAIN-CONTAINING PROTEIN"/>
    <property type="match status" value="1"/>
</dbReference>
<dbReference type="InterPro" id="IPR023801">
    <property type="entry name" value="His_deacetylse_dom"/>
</dbReference>
<evidence type="ECO:0000313" key="3">
    <source>
        <dbReference type="EMBL" id="UOO93137.1"/>
    </source>
</evidence>
<feature type="domain" description="Histone deacetylase" evidence="2">
    <location>
        <begin position="35"/>
        <end position="313"/>
    </location>
</feature>
<dbReference type="RefSeq" id="WP_019958747.1">
    <property type="nucleotide sequence ID" value="NZ_CP091512.1"/>
</dbReference>
<dbReference type="Proteomes" id="UP000832034">
    <property type="component" value="Chromosome"/>
</dbReference>
<reference evidence="3" key="1">
    <citation type="submission" date="2021-12" db="EMBL/GenBank/DDBJ databases">
        <authorList>
            <person name="Veyrier F.J."/>
        </authorList>
    </citation>
    <scope>NUCLEOTIDE SEQUENCE</scope>
    <source>
        <strain evidence="3">SAG 1488-6</strain>
    </source>
</reference>
<dbReference type="InterPro" id="IPR000286">
    <property type="entry name" value="HDACs"/>
</dbReference>
<dbReference type="EMBL" id="CP091512">
    <property type="protein sequence ID" value="UOO93137.1"/>
    <property type="molecule type" value="Genomic_DNA"/>
</dbReference>
<dbReference type="SUPFAM" id="SSF52768">
    <property type="entry name" value="Arginase/deacetylase"/>
    <property type="match status" value="1"/>
</dbReference>
<dbReference type="PRINTS" id="PR01270">
    <property type="entry name" value="HDASUPER"/>
</dbReference>
<proteinExistence type="inferred from homology"/>
<dbReference type="Pfam" id="PF00850">
    <property type="entry name" value="Hist_deacetyl"/>
    <property type="match status" value="1"/>
</dbReference>
<dbReference type="PANTHER" id="PTHR10625">
    <property type="entry name" value="HISTONE DEACETYLASE HDAC1-RELATED"/>
    <property type="match status" value="1"/>
</dbReference>
<keyword evidence="4" id="KW-1185">Reference proteome</keyword>
<evidence type="ECO:0000259" key="2">
    <source>
        <dbReference type="Pfam" id="PF00850"/>
    </source>
</evidence>